<dbReference type="OMA" id="FYWRRIF"/>
<keyword evidence="2" id="KW-1185">Reference proteome</keyword>
<dbReference type="Proteomes" id="UP000008744">
    <property type="component" value="Unassembled WGS sequence"/>
</dbReference>
<organism evidence="2">
    <name type="scientific">Drosophila persimilis</name>
    <name type="common">Fruit fly</name>
    <dbReference type="NCBI Taxonomy" id="7234"/>
    <lineage>
        <taxon>Eukaryota</taxon>
        <taxon>Metazoa</taxon>
        <taxon>Ecdysozoa</taxon>
        <taxon>Arthropoda</taxon>
        <taxon>Hexapoda</taxon>
        <taxon>Insecta</taxon>
        <taxon>Pterygota</taxon>
        <taxon>Neoptera</taxon>
        <taxon>Endopterygota</taxon>
        <taxon>Diptera</taxon>
        <taxon>Brachycera</taxon>
        <taxon>Muscomorpha</taxon>
        <taxon>Ephydroidea</taxon>
        <taxon>Drosophilidae</taxon>
        <taxon>Drosophila</taxon>
        <taxon>Sophophora</taxon>
    </lineage>
</organism>
<gene>
    <name evidence="1" type="primary">Dper\GL26376</name>
    <name evidence="1" type="ORF">Dper_GL26376</name>
</gene>
<dbReference type="OrthoDB" id="9974378at2759"/>
<evidence type="ECO:0000313" key="1">
    <source>
        <dbReference type="EMBL" id="EDW25526.1"/>
    </source>
</evidence>
<dbReference type="PhylomeDB" id="B4GT17"/>
<dbReference type="PANTHER" id="PTHR47412">
    <property type="entry name" value="FI01434P-RELATED"/>
    <property type="match status" value="1"/>
</dbReference>
<dbReference type="HOGENOM" id="CLU_661013_0_0_1"/>
<evidence type="ECO:0000313" key="2">
    <source>
        <dbReference type="Proteomes" id="UP000008744"/>
    </source>
</evidence>
<dbReference type="KEGG" id="dpe:6596546"/>
<reference evidence="1 2" key="1">
    <citation type="journal article" date="2007" name="Nature">
        <title>Evolution of genes and genomes on the Drosophila phylogeny.</title>
        <authorList>
            <consortium name="Drosophila 12 Genomes Consortium"/>
            <person name="Clark A.G."/>
            <person name="Eisen M.B."/>
            <person name="Smith D.R."/>
            <person name="Bergman C.M."/>
            <person name="Oliver B."/>
            <person name="Markow T.A."/>
            <person name="Kaufman T.C."/>
            <person name="Kellis M."/>
            <person name="Gelbart W."/>
            <person name="Iyer V.N."/>
            <person name="Pollard D.A."/>
            <person name="Sackton T.B."/>
            <person name="Larracuente A.M."/>
            <person name="Singh N.D."/>
            <person name="Abad J.P."/>
            <person name="Abt D.N."/>
            <person name="Adryan B."/>
            <person name="Aguade M."/>
            <person name="Akashi H."/>
            <person name="Anderson W.W."/>
            <person name="Aquadro C.F."/>
            <person name="Ardell D.H."/>
            <person name="Arguello R."/>
            <person name="Artieri C.G."/>
            <person name="Barbash D.A."/>
            <person name="Barker D."/>
            <person name="Barsanti P."/>
            <person name="Batterham P."/>
            <person name="Batzoglou S."/>
            <person name="Begun D."/>
            <person name="Bhutkar A."/>
            <person name="Blanco E."/>
            <person name="Bosak S.A."/>
            <person name="Bradley R.K."/>
            <person name="Brand A.D."/>
            <person name="Brent M.R."/>
            <person name="Brooks A.N."/>
            <person name="Brown R.H."/>
            <person name="Butlin R.K."/>
            <person name="Caggese C."/>
            <person name="Calvi B.R."/>
            <person name="Bernardo de Carvalho A."/>
            <person name="Caspi A."/>
            <person name="Castrezana S."/>
            <person name="Celniker S.E."/>
            <person name="Chang J.L."/>
            <person name="Chapple C."/>
            <person name="Chatterji S."/>
            <person name="Chinwalla A."/>
            <person name="Civetta A."/>
            <person name="Clifton S.W."/>
            <person name="Comeron J.M."/>
            <person name="Costello J.C."/>
            <person name="Coyne J.A."/>
            <person name="Daub J."/>
            <person name="David R.G."/>
            <person name="Delcher A.L."/>
            <person name="Delehaunty K."/>
            <person name="Do C.B."/>
            <person name="Ebling H."/>
            <person name="Edwards K."/>
            <person name="Eickbush T."/>
            <person name="Evans J.D."/>
            <person name="Filipski A."/>
            <person name="Findeiss S."/>
            <person name="Freyhult E."/>
            <person name="Fulton L."/>
            <person name="Fulton R."/>
            <person name="Garcia A.C."/>
            <person name="Gardiner A."/>
            <person name="Garfield D.A."/>
            <person name="Garvin B.E."/>
            <person name="Gibson G."/>
            <person name="Gilbert D."/>
            <person name="Gnerre S."/>
            <person name="Godfrey J."/>
            <person name="Good R."/>
            <person name="Gotea V."/>
            <person name="Gravely B."/>
            <person name="Greenberg A.J."/>
            <person name="Griffiths-Jones S."/>
            <person name="Gross S."/>
            <person name="Guigo R."/>
            <person name="Gustafson E.A."/>
            <person name="Haerty W."/>
            <person name="Hahn M.W."/>
            <person name="Halligan D.L."/>
            <person name="Halpern A.L."/>
            <person name="Halter G.M."/>
            <person name="Han M.V."/>
            <person name="Heger A."/>
            <person name="Hillier L."/>
            <person name="Hinrichs A.S."/>
            <person name="Holmes I."/>
            <person name="Hoskins R.A."/>
            <person name="Hubisz M.J."/>
            <person name="Hultmark D."/>
            <person name="Huntley M.A."/>
            <person name="Jaffe D.B."/>
            <person name="Jagadeeshan S."/>
            <person name="Jeck W.R."/>
            <person name="Johnson J."/>
            <person name="Jones C.D."/>
            <person name="Jordan W.C."/>
            <person name="Karpen G.H."/>
            <person name="Kataoka E."/>
            <person name="Keightley P.D."/>
            <person name="Kheradpour P."/>
            <person name="Kirkness E.F."/>
            <person name="Koerich L.B."/>
            <person name="Kristiansen K."/>
            <person name="Kudrna D."/>
            <person name="Kulathinal R.J."/>
            <person name="Kumar S."/>
            <person name="Kwok R."/>
            <person name="Lander E."/>
            <person name="Langley C.H."/>
            <person name="Lapoint R."/>
            <person name="Lazzaro B.P."/>
            <person name="Lee S.J."/>
            <person name="Levesque L."/>
            <person name="Li R."/>
            <person name="Lin C.F."/>
            <person name="Lin M.F."/>
            <person name="Lindblad-Toh K."/>
            <person name="Llopart A."/>
            <person name="Long M."/>
            <person name="Low L."/>
            <person name="Lozovsky E."/>
            <person name="Lu J."/>
            <person name="Luo M."/>
            <person name="Machado C.A."/>
            <person name="Makalowski W."/>
            <person name="Marzo M."/>
            <person name="Matsuda M."/>
            <person name="Matzkin L."/>
            <person name="McAllister B."/>
            <person name="McBride C.S."/>
            <person name="McKernan B."/>
            <person name="McKernan K."/>
            <person name="Mendez-Lago M."/>
            <person name="Minx P."/>
            <person name="Mollenhauer M.U."/>
            <person name="Montooth K."/>
            <person name="Mount S.M."/>
            <person name="Mu X."/>
            <person name="Myers E."/>
            <person name="Negre B."/>
            <person name="Newfeld S."/>
            <person name="Nielsen R."/>
            <person name="Noor M.A."/>
            <person name="O'Grady P."/>
            <person name="Pachter L."/>
            <person name="Papaceit M."/>
            <person name="Parisi M.J."/>
            <person name="Parisi M."/>
            <person name="Parts L."/>
            <person name="Pedersen J.S."/>
            <person name="Pesole G."/>
            <person name="Phillippy A.M."/>
            <person name="Ponting C.P."/>
            <person name="Pop M."/>
            <person name="Porcelli D."/>
            <person name="Powell J.R."/>
            <person name="Prohaska S."/>
            <person name="Pruitt K."/>
            <person name="Puig M."/>
            <person name="Quesneville H."/>
            <person name="Ram K.R."/>
            <person name="Rand D."/>
            <person name="Rasmussen M.D."/>
            <person name="Reed L.K."/>
            <person name="Reenan R."/>
            <person name="Reily A."/>
            <person name="Remington K.A."/>
            <person name="Rieger T.T."/>
            <person name="Ritchie M.G."/>
            <person name="Robin C."/>
            <person name="Rogers Y.H."/>
            <person name="Rohde C."/>
            <person name="Rozas J."/>
            <person name="Rubenfield M.J."/>
            <person name="Ruiz A."/>
            <person name="Russo S."/>
            <person name="Salzberg S.L."/>
            <person name="Sanchez-Gracia A."/>
            <person name="Saranga D.J."/>
            <person name="Sato H."/>
            <person name="Schaeffer S.W."/>
            <person name="Schatz M.C."/>
            <person name="Schlenke T."/>
            <person name="Schwartz R."/>
            <person name="Segarra C."/>
            <person name="Singh R.S."/>
            <person name="Sirot L."/>
            <person name="Sirota M."/>
            <person name="Sisneros N.B."/>
            <person name="Smith C.D."/>
            <person name="Smith T.F."/>
            <person name="Spieth J."/>
            <person name="Stage D.E."/>
            <person name="Stark A."/>
            <person name="Stephan W."/>
            <person name="Strausberg R.L."/>
            <person name="Strempel S."/>
            <person name="Sturgill D."/>
            <person name="Sutton G."/>
            <person name="Sutton G.G."/>
            <person name="Tao W."/>
            <person name="Teichmann S."/>
            <person name="Tobari Y.N."/>
            <person name="Tomimura Y."/>
            <person name="Tsolas J.M."/>
            <person name="Valente V.L."/>
            <person name="Venter E."/>
            <person name="Venter J.C."/>
            <person name="Vicario S."/>
            <person name="Vieira F.G."/>
            <person name="Vilella A.J."/>
            <person name="Villasante A."/>
            <person name="Walenz B."/>
            <person name="Wang J."/>
            <person name="Wasserman M."/>
            <person name="Watts T."/>
            <person name="Wilson D."/>
            <person name="Wilson R.K."/>
            <person name="Wing R.A."/>
            <person name="Wolfner M.F."/>
            <person name="Wong A."/>
            <person name="Wong G.K."/>
            <person name="Wu C.I."/>
            <person name="Wu G."/>
            <person name="Yamamoto D."/>
            <person name="Yang H.P."/>
            <person name="Yang S.P."/>
            <person name="Yorke J.A."/>
            <person name="Yoshida K."/>
            <person name="Zdobnov E."/>
            <person name="Zhang P."/>
            <person name="Zhang Y."/>
            <person name="Zimin A.V."/>
            <person name="Baldwin J."/>
            <person name="Abdouelleil A."/>
            <person name="Abdulkadir J."/>
            <person name="Abebe A."/>
            <person name="Abera B."/>
            <person name="Abreu J."/>
            <person name="Acer S.C."/>
            <person name="Aftuck L."/>
            <person name="Alexander A."/>
            <person name="An P."/>
            <person name="Anderson E."/>
            <person name="Anderson S."/>
            <person name="Arachi H."/>
            <person name="Azer M."/>
            <person name="Bachantsang P."/>
            <person name="Barry A."/>
            <person name="Bayul T."/>
            <person name="Berlin A."/>
            <person name="Bessette D."/>
            <person name="Bloom T."/>
            <person name="Blye J."/>
            <person name="Boguslavskiy L."/>
            <person name="Bonnet C."/>
            <person name="Boukhgalter B."/>
            <person name="Bourzgui I."/>
            <person name="Brown A."/>
            <person name="Cahill P."/>
            <person name="Channer S."/>
            <person name="Cheshatsang Y."/>
            <person name="Chuda L."/>
            <person name="Citroen M."/>
            <person name="Collymore A."/>
            <person name="Cooke P."/>
            <person name="Costello M."/>
            <person name="D'Aco K."/>
            <person name="Daza R."/>
            <person name="De Haan G."/>
            <person name="DeGray S."/>
            <person name="DeMaso C."/>
            <person name="Dhargay N."/>
            <person name="Dooley K."/>
            <person name="Dooley E."/>
            <person name="Doricent M."/>
            <person name="Dorje P."/>
            <person name="Dorjee K."/>
            <person name="Dupes A."/>
            <person name="Elong R."/>
            <person name="Falk J."/>
            <person name="Farina A."/>
            <person name="Faro S."/>
            <person name="Ferguson D."/>
            <person name="Fisher S."/>
            <person name="Foley C.D."/>
            <person name="Franke A."/>
            <person name="Friedrich D."/>
            <person name="Gadbois L."/>
            <person name="Gearin G."/>
            <person name="Gearin C.R."/>
            <person name="Giannoukos G."/>
            <person name="Goode T."/>
            <person name="Graham J."/>
            <person name="Grandbois E."/>
            <person name="Grewal S."/>
            <person name="Gyaltsen K."/>
            <person name="Hafez N."/>
            <person name="Hagos B."/>
            <person name="Hall J."/>
            <person name="Henson C."/>
            <person name="Hollinger A."/>
            <person name="Honan T."/>
            <person name="Huard M.D."/>
            <person name="Hughes L."/>
            <person name="Hurhula B."/>
            <person name="Husby M.E."/>
            <person name="Kamat A."/>
            <person name="Kanga B."/>
            <person name="Kashin S."/>
            <person name="Khazanovich D."/>
            <person name="Kisner P."/>
            <person name="Lance K."/>
            <person name="Lara M."/>
            <person name="Lee W."/>
            <person name="Lennon N."/>
            <person name="Letendre F."/>
            <person name="LeVine R."/>
            <person name="Lipovsky A."/>
            <person name="Liu X."/>
            <person name="Liu J."/>
            <person name="Liu S."/>
            <person name="Lokyitsang T."/>
            <person name="Lokyitsang Y."/>
            <person name="Lubonja R."/>
            <person name="Lui A."/>
            <person name="MacDonald P."/>
            <person name="Magnisalis V."/>
            <person name="Maru K."/>
            <person name="Matthews C."/>
            <person name="McCusker W."/>
            <person name="McDonough S."/>
            <person name="Mehta T."/>
            <person name="Meldrim J."/>
            <person name="Meneus L."/>
            <person name="Mihai O."/>
            <person name="Mihalev A."/>
            <person name="Mihova T."/>
            <person name="Mittelman R."/>
            <person name="Mlenga V."/>
            <person name="Montmayeur A."/>
            <person name="Mulrain L."/>
            <person name="Navidi A."/>
            <person name="Naylor J."/>
            <person name="Negash T."/>
            <person name="Nguyen T."/>
            <person name="Nguyen N."/>
            <person name="Nicol R."/>
            <person name="Norbu C."/>
            <person name="Norbu N."/>
            <person name="Novod N."/>
            <person name="O'Neill B."/>
            <person name="Osman S."/>
            <person name="Markiewicz E."/>
            <person name="Oyono O.L."/>
            <person name="Patti C."/>
            <person name="Phunkhang P."/>
            <person name="Pierre F."/>
            <person name="Priest M."/>
            <person name="Raghuraman S."/>
            <person name="Rege F."/>
            <person name="Reyes R."/>
            <person name="Rise C."/>
            <person name="Rogov P."/>
            <person name="Ross K."/>
            <person name="Ryan E."/>
            <person name="Settipalli S."/>
            <person name="Shea T."/>
            <person name="Sherpa N."/>
            <person name="Shi L."/>
            <person name="Shih D."/>
            <person name="Sparrow T."/>
            <person name="Spaulding J."/>
            <person name="Stalker J."/>
            <person name="Stange-Thomann N."/>
            <person name="Stavropoulos S."/>
            <person name="Stone C."/>
            <person name="Strader C."/>
            <person name="Tesfaye S."/>
            <person name="Thomson T."/>
            <person name="Thoulutsang Y."/>
            <person name="Thoulutsang D."/>
            <person name="Topham K."/>
            <person name="Topping I."/>
            <person name="Tsamla T."/>
            <person name="Vassiliev H."/>
            <person name="Vo A."/>
            <person name="Wangchuk T."/>
            <person name="Wangdi T."/>
            <person name="Weiand M."/>
            <person name="Wilkinson J."/>
            <person name="Wilson A."/>
            <person name="Yadav S."/>
            <person name="Young G."/>
            <person name="Yu Q."/>
            <person name="Zembek L."/>
            <person name="Zhong D."/>
            <person name="Zimmer A."/>
            <person name="Zwirko Z."/>
            <person name="Jaffe D.B."/>
            <person name="Alvarez P."/>
            <person name="Brockman W."/>
            <person name="Butler J."/>
            <person name="Chin C."/>
            <person name="Gnerre S."/>
            <person name="Grabherr M."/>
            <person name="Kleber M."/>
            <person name="Mauceli E."/>
            <person name="MacCallum I."/>
        </authorList>
    </citation>
    <scope>NUCLEOTIDE SEQUENCE [LARGE SCALE GENOMIC DNA]</scope>
    <source>
        <strain evidence="2">MSH-3 / Tucson 14011-0111.49</strain>
    </source>
</reference>
<dbReference type="PANTHER" id="PTHR47412:SF1">
    <property type="entry name" value="FI01434P-RELATED"/>
    <property type="match status" value="1"/>
</dbReference>
<dbReference type="Pfam" id="PF13896">
    <property type="entry name" value="Glyco_transf_49"/>
    <property type="match status" value="1"/>
</dbReference>
<dbReference type="EMBL" id="CH479189">
    <property type="protein sequence ID" value="EDW25526.1"/>
    <property type="molecule type" value="Genomic_DNA"/>
</dbReference>
<protein>
    <submittedName>
        <fullName evidence="1">GL26376</fullName>
    </submittedName>
</protein>
<dbReference type="eggNOG" id="KOG3765">
    <property type="taxonomic scope" value="Eukaryota"/>
</dbReference>
<dbReference type="AlphaFoldDB" id="B4GT17"/>
<name>B4GT17_DROPE</name>
<sequence>MFSFYWRRIFIGKLIILATLLLLGFYLVLLRLTQLPFMRRTFQDARIFERPRIRLQQNGDYWIYHDYIVAWGSEFQGNQSVTLTTHGRYDDLKDLEWLMVRWRAPISVAVFVGPEDFEPTLYTFYHLKYCSIFGGSFTNWVSVQLVLDNEHLTDEVRRMQPNRERGFKCLSPEEMDAKFVPSTEYSEKWKYPMNLLKNVARQNARTHFVFPLELNLLPTRNFAKTFLQFAQEVQLPNPFRSVFCVPILPYNSYTRNSMYPPKYKSDLPRFIQPYLNGSESLTAIEYKKLKGLERWLNTTVPDGEMTVYRVGKSPENCAAYVSTNFYEPLYDQRYLDNPYTTDSARLQVLFGLDFDFVVMDGTFLMHRLNFNISSVYRSKHEYMPPNETQIREMIMLNELLPKTIPEGPSRSISSP</sequence>
<proteinExistence type="predicted"/>
<accession>B4GT17</accession>